<dbReference type="OrthoDB" id="6678638at2"/>
<organism evidence="2 3">
    <name type="scientific">Hymenobacter metallicola</name>
    <dbReference type="NCBI Taxonomy" id="2563114"/>
    <lineage>
        <taxon>Bacteria</taxon>
        <taxon>Pseudomonadati</taxon>
        <taxon>Bacteroidota</taxon>
        <taxon>Cytophagia</taxon>
        <taxon>Cytophagales</taxon>
        <taxon>Hymenobacteraceae</taxon>
        <taxon>Hymenobacter</taxon>
    </lineage>
</organism>
<evidence type="ECO:0000313" key="2">
    <source>
        <dbReference type="EMBL" id="TGE26893.1"/>
    </source>
</evidence>
<protein>
    <submittedName>
        <fullName evidence="2">Uncharacterized protein</fullName>
    </submittedName>
</protein>
<gene>
    <name evidence="2" type="ORF">E5K02_10825</name>
</gene>
<keyword evidence="3" id="KW-1185">Reference proteome</keyword>
<feature type="transmembrane region" description="Helical" evidence="1">
    <location>
        <begin position="7"/>
        <end position="29"/>
    </location>
</feature>
<keyword evidence="1" id="KW-0812">Transmembrane</keyword>
<evidence type="ECO:0000313" key="3">
    <source>
        <dbReference type="Proteomes" id="UP000298471"/>
    </source>
</evidence>
<sequence>MNIKKLPLVIVGASLLLIGISIWCVYSLHDEAKTVFGDTGTVGDTIGGIAGPILNLAGMIIVYFSLLEQFRANNDQNEAIRVEIKRSNDEVVLKSTQQVIEAASQELGIQKHNLDSLLEKVASFDEDLDRRRILDHVDATSELKDKLQKLDAELVVAASILTLAYNRIVVNSFPQEYRTYTFYLFKRICFEGVPNIIIWGRSTKMNNDWIPNFMRIQRILIATRLIQDEIYSEAFALGIPIQ</sequence>
<feature type="transmembrane region" description="Helical" evidence="1">
    <location>
        <begin position="49"/>
        <end position="67"/>
    </location>
</feature>
<name>A0A4Z0QCL4_9BACT</name>
<proteinExistence type="predicted"/>
<dbReference type="EMBL" id="SRMB01000002">
    <property type="protein sequence ID" value="TGE26893.1"/>
    <property type="molecule type" value="Genomic_DNA"/>
</dbReference>
<keyword evidence="1" id="KW-1133">Transmembrane helix</keyword>
<dbReference type="AlphaFoldDB" id="A0A4Z0QCL4"/>
<evidence type="ECO:0000256" key="1">
    <source>
        <dbReference type="SAM" id="Phobius"/>
    </source>
</evidence>
<comment type="caution">
    <text evidence="2">The sequence shown here is derived from an EMBL/GenBank/DDBJ whole genome shotgun (WGS) entry which is preliminary data.</text>
</comment>
<keyword evidence="1" id="KW-0472">Membrane</keyword>
<dbReference type="RefSeq" id="WP_135394821.1">
    <property type="nucleotide sequence ID" value="NZ_SRMB01000002.1"/>
</dbReference>
<accession>A0A4Z0QCL4</accession>
<dbReference type="Proteomes" id="UP000298471">
    <property type="component" value="Unassembled WGS sequence"/>
</dbReference>
<reference evidence="2 3" key="1">
    <citation type="submission" date="2019-04" db="EMBL/GenBank/DDBJ databases">
        <authorList>
            <person name="Feng G."/>
            <person name="Zhang J."/>
            <person name="Zhu H."/>
        </authorList>
    </citation>
    <scope>NUCLEOTIDE SEQUENCE [LARGE SCALE GENOMIC DNA]</scope>
    <source>
        <strain evidence="2 3">9PBR-1</strain>
    </source>
</reference>